<sequence length="391" mass="40854">MSSRIASTLEDPMQQGGPGESVLGVARRSVVTVASGASIGTGWVALGNGVIVTSWRTVGFGAEVTLSTDEGRRAAGRVVAVDAERDLAFVLPLEPLGAPALPLRADPVPRLGEPVTTLIATPGDALVTAMAVVCAEGRGGELAALDPDLGPRAGRGGSPVIDAAGRVIGVITTGRRGGRDPLDRARNLLPVGLLSRDLRALDVPAEGLGDRTLIHRCPGCTEAFSAESDRCESCGILLPHAFETESAGAERVVRDALGALGIVANKARVGPRSWRIHHRALGGDATPSEVTVRLDGAGLQVILRVPLVRLPSSNHEPFYRLLLTANDQTSGVCRLSLAADVVVLSFSEPVTAFASEHDVAAVFHDLVRLADQYRKVLAELFGAEPLREGSW</sequence>
<protein>
    <recommendedName>
        <fullName evidence="4">Serine protease</fullName>
    </recommendedName>
</protein>
<evidence type="ECO:0000313" key="3">
    <source>
        <dbReference type="Proteomes" id="UP000440224"/>
    </source>
</evidence>
<gene>
    <name evidence="2" type="ORF">GF068_36470</name>
</gene>
<dbReference type="RefSeq" id="WP_153824168.1">
    <property type="nucleotide sequence ID" value="NZ_WJIE01000017.1"/>
</dbReference>
<accession>A0A6N7PZF6</accession>
<comment type="caution">
    <text evidence="2">The sequence shown here is derived from an EMBL/GenBank/DDBJ whole genome shotgun (WGS) entry which is preliminary data.</text>
</comment>
<dbReference type="Gene3D" id="3.30.1460.10">
    <property type="match status" value="1"/>
</dbReference>
<keyword evidence="3" id="KW-1185">Reference proteome</keyword>
<reference evidence="2 3" key="1">
    <citation type="submission" date="2019-10" db="EMBL/GenBank/DDBJ databases">
        <title>A soil myxobacterium in the family Polyangiaceae.</title>
        <authorList>
            <person name="Li Y."/>
            <person name="Wang J."/>
        </authorList>
    </citation>
    <scope>NUCLEOTIDE SEQUENCE [LARGE SCALE GENOMIC DNA]</scope>
    <source>
        <strain evidence="2 3">DSM 14734</strain>
    </source>
</reference>
<dbReference type="SUPFAM" id="SSF50494">
    <property type="entry name" value="Trypsin-like serine proteases"/>
    <property type="match status" value="1"/>
</dbReference>
<dbReference type="Pfam" id="PF13365">
    <property type="entry name" value="Trypsin_2"/>
    <property type="match status" value="1"/>
</dbReference>
<dbReference type="Gene3D" id="2.40.10.120">
    <property type="match status" value="1"/>
</dbReference>
<name>A0A6N7PZF6_9BACT</name>
<dbReference type="OrthoDB" id="5491433at2"/>
<dbReference type="SUPFAM" id="SSF69635">
    <property type="entry name" value="Type III secretory system chaperone-like"/>
    <property type="match status" value="1"/>
</dbReference>
<evidence type="ECO:0000313" key="2">
    <source>
        <dbReference type="EMBL" id="MRG97383.1"/>
    </source>
</evidence>
<organism evidence="2 3">
    <name type="scientific">Polyangium spumosum</name>
    <dbReference type="NCBI Taxonomy" id="889282"/>
    <lineage>
        <taxon>Bacteria</taxon>
        <taxon>Pseudomonadati</taxon>
        <taxon>Myxococcota</taxon>
        <taxon>Polyangia</taxon>
        <taxon>Polyangiales</taxon>
        <taxon>Polyangiaceae</taxon>
        <taxon>Polyangium</taxon>
    </lineage>
</organism>
<evidence type="ECO:0000256" key="1">
    <source>
        <dbReference type="SAM" id="MobiDB-lite"/>
    </source>
</evidence>
<feature type="region of interest" description="Disordered" evidence="1">
    <location>
        <begin position="1"/>
        <end position="21"/>
    </location>
</feature>
<dbReference type="AlphaFoldDB" id="A0A6N7PZF6"/>
<evidence type="ECO:0008006" key="4">
    <source>
        <dbReference type="Google" id="ProtNLM"/>
    </source>
</evidence>
<dbReference type="Proteomes" id="UP000440224">
    <property type="component" value="Unassembled WGS sequence"/>
</dbReference>
<dbReference type="EMBL" id="WJIE01000017">
    <property type="protein sequence ID" value="MRG97383.1"/>
    <property type="molecule type" value="Genomic_DNA"/>
</dbReference>
<proteinExistence type="predicted"/>
<dbReference type="InterPro" id="IPR009003">
    <property type="entry name" value="Peptidase_S1_PA"/>
</dbReference>